<keyword evidence="1" id="KW-0472">Membrane</keyword>
<gene>
    <name evidence="3" type="ORF">G3R41_16180</name>
    <name evidence="2" type="ORF">GCU67_15530</name>
</gene>
<organism evidence="2 4">
    <name type="scientific">Modestobacter muralis</name>
    <dbReference type="NCBI Taxonomy" id="1608614"/>
    <lineage>
        <taxon>Bacteria</taxon>
        <taxon>Bacillati</taxon>
        <taxon>Actinomycetota</taxon>
        <taxon>Actinomycetes</taxon>
        <taxon>Geodermatophilales</taxon>
        <taxon>Geodermatophilaceae</taxon>
        <taxon>Modestobacter</taxon>
    </lineage>
</organism>
<evidence type="ECO:0000313" key="5">
    <source>
        <dbReference type="Proteomes" id="UP000471152"/>
    </source>
</evidence>
<feature type="transmembrane region" description="Helical" evidence="1">
    <location>
        <begin position="50"/>
        <end position="74"/>
    </location>
</feature>
<keyword evidence="1" id="KW-1133">Transmembrane helix</keyword>
<evidence type="ECO:0000313" key="4">
    <source>
        <dbReference type="Proteomes" id="UP000468828"/>
    </source>
</evidence>
<accession>A0A6P0EYL4</accession>
<reference evidence="2 4" key="1">
    <citation type="submission" date="2020-01" db="EMBL/GenBank/DDBJ databases">
        <title>the WGS Modestobacter muralis CPCC 204518.</title>
        <authorList>
            <person name="Jiang Z."/>
        </authorList>
    </citation>
    <scope>NUCLEOTIDE SEQUENCE [LARGE SCALE GENOMIC DNA]</scope>
    <source>
        <strain evidence="2 4">DSM 100205</strain>
    </source>
</reference>
<evidence type="ECO:0000313" key="2">
    <source>
        <dbReference type="EMBL" id="NEK95566.1"/>
    </source>
</evidence>
<name>A0A6P0EYL4_9ACTN</name>
<evidence type="ECO:0000256" key="1">
    <source>
        <dbReference type="SAM" id="Phobius"/>
    </source>
</evidence>
<dbReference type="EMBL" id="JAAGWB010000050">
    <property type="protein sequence ID" value="NEN52454.1"/>
    <property type="molecule type" value="Genomic_DNA"/>
</dbReference>
<comment type="caution">
    <text evidence="2">The sequence shown here is derived from an EMBL/GenBank/DDBJ whole genome shotgun (WGS) entry which is preliminary data.</text>
</comment>
<dbReference type="Proteomes" id="UP000468828">
    <property type="component" value="Unassembled WGS sequence"/>
</dbReference>
<keyword evidence="4" id="KW-1185">Reference proteome</keyword>
<dbReference type="Proteomes" id="UP000471152">
    <property type="component" value="Unassembled WGS sequence"/>
</dbReference>
<keyword evidence="1" id="KW-0812">Transmembrane</keyword>
<reference evidence="3 5" key="2">
    <citation type="submission" date="2020-02" db="EMBL/GenBank/DDBJ databases">
        <title>The WGS of Modestobacter muralis DSM 100205.</title>
        <authorList>
            <person name="Jiang Z."/>
        </authorList>
    </citation>
    <scope>NUCLEOTIDE SEQUENCE [LARGE SCALE GENOMIC DNA]</scope>
    <source>
        <strain evidence="3 5">DSM 100205</strain>
    </source>
</reference>
<sequence length="77" mass="8312">MDAILGLVVSVAGVAVLVFAPRLAHQNEAGSRVLGRFDPYARRPRFMRAWSLAITRAVGGLWIILGLLAVVGVVDWV</sequence>
<dbReference type="AlphaFoldDB" id="A0A6P0EYL4"/>
<proteinExistence type="predicted"/>
<evidence type="ECO:0000313" key="3">
    <source>
        <dbReference type="EMBL" id="NEN52454.1"/>
    </source>
</evidence>
<protein>
    <submittedName>
        <fullName evidence="2">Uncharacterized protein</fullName>
    </submittedName>
</protein>
<dbReference type="RefSeq" id="WP_163612129.1">
    <property type="nucleotide sequence ID" value="NZ_JAAGWB010000050.1"/>
</dbReference>
<dbReference type="EMBL" id="JAAGWH010000048">
    <property type="protein sequence ID" value="NEK95566.1"/>
    <property type="molecule type" value="Genomic_DNA"/>
</dbReference>